<dbReference type="InterPro" id="IPR009057">
    <property type="entry name" value="Homeodomain-like_sf"/>
</dbReference>
<dbReference type="SUPFAM" id="SSF46689">
    <property type="entry name" value="Homeodomain-like"/>
    <property type="match status" value="1"/>
</dbReference>
<comment type="caution">
    <text evidence="5">The sequence shown here is derived from an EMBL/GenBank/DDBJ whole genome shotgun (WGS) entry which is preliminary data.</text>
</comment>
<dbReference type="PANTHER" id="PTHR46796:SF15">
    <property type="entry name" value="BLL1074 PROTEIN"/>
    <property type="match status" value="1"/>
</dbReference>
<evidence type="ECO:0000313" key="6">
    <source>
        <dbReference type="Proteomes" id="UP000282656"/>
    </source>
</evidence>
<dbReference type="OrthoDB" id="112032at2"/>
<dbReference type="InterPro" id="IPR050204">
    <property type="entry name" value="AraC_XylS_family_regulators"/>
</dbReference>
<sequence length="285" mass="31696">MHRIRVVRHASGRGGWEMALATPPPALTPLIRDYCGFREAMPQPMRRQELPGVQVVLILEFGPLLKHLDDAGRVTRHRSGFVAGLDERWSTTEHNGESHGLQVNLTPLGARRLFGLPMHELSHRVTGLEDLWGAEARRLVEALAEARDWAARFALADAFLLRRAGRGPAVDAGVQWAVERIHQTGGQVDIATLASELGHSHKHLIHQFHEQVGLPPRRLARLLRFDRAVERIKSGGPVRWAELAVELGYFDQAHLNRDFRQFTGGPPSALLRRALPDSGGFESGA</sequence>
<gene>
    <name evidence="5" type="ORF">D7X96_16095</name>
</gene>
<dbReference type="EMBL" id="RAWM01000036">
    <property type="protein sequence ID" value="RKH69099.1"/>
    <property type="molecule type" value="Genomic_DNA"/>
</dbReference>
<feature type="domain" description="HTH araC/xylS-type" evidence="4">
    <location>
        <begin position="171"/>
        <end position="273"/>
    </location>
</feature>
<keyword evidence="1" id="KW-0805">Transcription regulation</keyword>
<keyword evidence="6" id="KW-1185">Reference proteome</keyword>
<dbReference type="AlphaFoldDB" id="A0A3A8QK03"/>
<dbReference type="Pfam" id="PF12833">
    <property type="entry name" value="HTH_18"/>
    <property type="match status" value="1"/>
</dbReference>
<evidence type="ECO:0000256" key="2">
    <source>
        <dbReference type="ARBA" id="ARBA00023125"/>
    </source>
</evidence>
<evidence type="ECO:0000313" key="5">
    <source>
        <dbReference type="EMBL" id="RKH69099.1"/>
    </source>
</evidence>
<dbReference type="PANTHER" id="PTHR46796">
    <property type="entry name" value="HTH-TYPE TRANSCRIPTIONAL ACTIVATOR RHAS-RELATED"/>
    <property type="match status" value="1"/>
</dbReference>
<evidence type="ECO:0000256" key="3">
    <source>
        <dbReference type="ARBA" id="ARBA00023163"/>
    </source>
</evidence>
<dbReference type="GO" id="GO:0043565">
    <property type="term" value="F:sequence-specific DNA binding"/>
    <property type="evidence" value="ECO:0007669"/>
    <property type="project" value="InterPro"/>
</dbReference>
<dbReference type="InterPro" id="IPR046532">
    <property type="entry name" value="DUF6597"/>
</dbReference>
<dbReference type="Gene3D" id="1.10.10.60">
    <property type="entry name" value="Homeodomain-like"/>
    <property type="match status" value="1"/>
</dbReference>
<accession>A0A3A8QK03</accession>
<keyword evidence="3" id="KW-0804">Transcription</keyword>
<dbReference type="Proteomes" id="UP000282656">
    <property type="component" value="Unassembled WGS sequence"/>
</dbReference>
<name>A0A3A8QK03_9BACT</name>
<evidence type="ECO:0000259" key="4">
    <source>
        <dbReference type="PROSITE" id="PS01124"/>
    </source>
</evidence>
<proteinExistence type="predicted"/>
<dbReference type="GO" id="GO:0003700">
    <property type="term" value="F:DNA-binding transcription factor activity"/>
    <property type="evidence" value="ECO:0007669"/>
    <property type="project" value="InterPro"/>
</dbReference>
<protein>
    <submittedName>
        <fullName evidence="5">AraC family transcriptional regulator</fullName>
    </submittedName>
</protein>
<dbReference type="SMART" id="SM00342">
    <property type="entry name" value="HTH_ARAC"/>
    <property type="match status" value="1"/>
</dbReference>
<dbReference type="InterPro" id="IPR018060">
    <property type="entry name" value="HTH_AraC"/>
</dbReference>
<dbReference type="Pfam" id="PF20240">
    <property type="entry name" value="DUF6597"/>
    <property type="match status" value="1"/>
</dbReference>
<reference evidence="6" key="1">
    <citation type="submission" date="2018-09" db="EMBL/GenBank/DDBJ databases">
        <authorList>
            <person name="Livingstone P.G."/>
            <person name="Whitworth D.E."/>
        </authorList>
    </citation>
    <scope>NUCLEOTIDE SEQUENCE [LARGE SCALE GENOMIC DNA]</scope>
    <source>
        <strain evidence="6">AB047A</strain>
    </source>
</reference>
<organism evidence="5 6">
    <name type="scientific">Corallococcus interemptor</name>
    <dbReference type="NCBI Taxonomy" id="2316720"/>
    <lineage>
        <taxon>Bacteria</taxon>
        <taxon>Pseudomonadati</taxon>
        <taxon>Myxococcota</taxon>
        <taxon>Myxococcia</taxon>
        <taxon>Myxococcales</taxon>
        <taxon>Cystobacterineae</taxon>
        <taxon>Myxococcaceae</taxon>
        <taxon>Corallococcus</taxon>
    </lineage>
</organism>
<evidence type="ECO:0000256" key="1">
    <source>
        <dbReference type="ARBA" id="ARBA00023015"/>
    </source>
</evidence>
<keyword evidence="2" id="KW-0238">DNA-binding</keyword>
<dbReference type="PROSITE" id="PS01124">
    <property type="entry name" value="HTH_ARAC_FAMILY_2"/>
    <property type="match status" value="1"/>
</dbReference>
<dbReference type="RefSeq" id="WP_121770122.1">
    <property type="nucleotide sequence ID" value="NZ_RAWM01000036.1"/>
</dbReference>